<evidence type="ECO:0008006" key="3">
    <source>
        <dbReference type="Google" id="ProtNLM"/>
    </source>
</evidence>
<dbReference type="Proteomes" id="UP001432014">
    <property type="component" value="Chromosome"/>
</dbReference>
<evidence type="ECO:0000313" key="2">
    <source>
        <dbReference type="Proteomes" id="UP001432014"/>
    </source>
</evidence>
<protein>
    <recommendedName>
        <fullName evidence="3">SMI1/KNR4 family protein</fullName>
    </recommendedName>
</protein>
<sequence>MIDINAARLGTEAALRLRQADCCTIEPGLSDDEFDRIEVEYGIQFSDDHRAFLAAGLPVSSPPQDGATWDKPWPDWRNGTPSDLRSHLAWPTNGILTEVEHGYWHASWGTRPTESSAARTAAEKLLTAVPQLIPLYAHRFLPAGSGTHGHPVLSIWQGTDIVYYGEDLAEYISHEFEEGHEHPETWNPRATVAFWRDLVQ</sequence>
<proteinExistence type="predicted"/>
<reference evidence="1 2" key="1">
    <citation type="submission" date="2022-10" db="EMBL/GenBank/DDBJ databases">
        <title>The complete genomes of actinobacterial strains from the NBC collection.</title>
        <authorList>
            <person name="Joergensen T.S."/>
            <person name="Alvarez Arevalo M."/>
            <person name="Sterndorff E.B."/>
            <person name="Faurdal D."/>
            <person name="Vuksanovic O."/>
            <person name="Mourched A.-S."/>
            <person name="Charusanti P."/>
            <person name="Shaw S."/>
            <person name="Blin K."/>
            <person name="Weber T."/>
        </authorList>
    </citation>
    <scope>NUCLEOTIDE SEQUENCE [LARGE SCALE GENOMIC DNA]</scope>
    <source>
        <strain evidence="1 2">NBC_01247</strain>
    </source>
</reference>
<dbReference type="PANTHER" id="PTHR32011:SF2">
    <property type="entry name" value="OS08G0472400 PROTEIN"/>
    <property type="match status" value="1"/>
</dbReference>
<dbReference type="PANTHER" id="PTHR32011">
    <property type="entry name" value="OS08G0472400 PROTEIN"/>
    <property type="match status" value="1"/>
</dbReference>
<keyword evidence="2" id="KW-1185">Reference proteome</keyword>
<accession>A0ABZ1W033</accession>
<gene>
    <name evidence="1" type="ORF">OG469_00875</name>
</gene>
<evidence type="ECO:0000313" key="1">
    <source>
        <dbReference type="EMBL" id="WUS54182.1"/>
    </source>
</evidence>
<name>A0ABZ1W033_9ACTN</name>
<dbReference type="EMBL" id="CP108482">
    <property type="protein sequence ID" value="WUS54182.1"/>
    <property type="molecule type" value="Genomic_DNA"/>
</dbReference>
<organism evidence="1 2">
    <name type="scientific">Kitasatospora herbaricolor</name>
    <dbReference type="NCBI Taxonomy" id="68217"/>
    <lineage>
        <taxon>Bacteria</taxon>
        <taxon>Bacillati</taxon>
        <taxon>Actinomycetota</taxon>
        <taxon>Actinomycetes</taxon>
        <taxon>Kitasatosporales</taxon>
        <taxon>Streptomycetaceae</taxon>
        <taxon>Kitasatospora</taxon>
    </lineage>
</organism>
<dbReference type="RefSeq" id="WP_329492796.1">
    <property type="nucleotide sequence ID" value="NZ_CP108460.1"/>
</dbReference>